<evidence type="ECO:0000313" key="2">
    <source>
        <dbReference type="EMBL" id="KAK0651252.1"/>
    </source>
</evidence>
<protein>
    <recommendedName>
        <fullName evidence="4">Secreted protein</fullName>
    </recommendedName>
</protein>
<reference evidence="2" key="1">
    <citation type="submission" date="2023-06" db="EMBL/GenBank/DDBJ databases">
        <title>Genome-scale phylogeny and comparative genomics of the fungal order Sordariales.</title>
        <authorList>
            <consortium name="Lawrence Berkeley National Laboratory"/>
            <person name="Hensen N."/>
            <person name="Bonometti L."/>
            <person name="Westerberg I."/>
            <person name="Brannstrom I.O."/>
            <person name="Guillou S."/>
            <person name="Cros-Aarteil S."/>
            <person name="Calhoun S."/>
            <person name="Haridas S."/>
            <person name="Kuo A."/>
            <person name="Mondo S."/>
            <person name="Pangilinan J."/>
            <person name="Riley R."/>
            <person name="Labutti K."/>
            <person name="Andreopoulos B."/>
            <person name="Lipzen A."/>
            <person name="Chen C."/>
            <person name="Yanf M."/>
            <person name="Daum C."/>
            <person name="Ng V."/>
            <person name="Clum A."/>
            <person name="Steindorff A."/>
            <person name="Ohm R."/>
            <person name="Martin F."/>
            <person name="Silar P."/>
            <person name="Natvig D."/>
            <person name="Lalanne C."/>
            <person name="Gautier V."/>
            <person name="Ament-Velasquez S.L."/>
            <person name="Kruys A."/>
            <person name="Hutchinson M.I."/>
            <person name="Powell A.J."/>
            <person name="Barry K."/>
            <person name="Miller A.N."/>
            <person name="Grigoriev I.V."/>
            <person name="Debuchy R."/>
            <person name="Gladieux P."/>
            <person name="Thoren M.H."/>
            <person name="Johannesson H."/>
        </authorList>
    </citation>
    <scope>NUCLEOTIDE SEQUENCE</scope>
    <source>
        <strain evidence="2">SMH2532-1</strain>
    </source>
</reference>
<evidence type="ECO:0000313" key="3">
    <source>
        <dbReference type="Proteomes" id="UP001174936"/>
    </source>
</evidence>
<dbReference type="EMBL" id="JAULSV010000002">
    <property type="protein sequence ID" value="KAK0651252.1"/>
    <property type="molecule type" value="Genomic_DNA"/>
</dbReference>
<comment type="caution">
    <text evidence="2">The sequence shown here is derived from an EMBL/GenBank/DDBJ whole genome shotgun (WGS) entry which is preliminary data.</text>
</comment>
<dbReference type="Proteomes" id="UP001174936">
    <property type="component" value="Unassembled WGS sequence"/>
</dbReference>
<evidence type="ECO:0000256" key="1">
    <source>
        <dbReference type="SAM" id="SignalP"/>
    </source>
</evidence>
<sequence>MKQKEWLGKRPAPRRLAVVRILSCLVSVGSSRSSTVPKYTVSTLGTHLPELFAQGTESSFNSALPRQPVFVDGDVTSARNSALRDVSWISLPF</sequence>
<evidence type="ECO:0008006" key="4">
    <source>
        <dbReference type="Google" id="ProtNLM"/>
    </source>
</evidence>
<keyword evidence="3" id="KW-1185">Reference proteome</keyword>
<proteinExistence type="predicted"/>
<organism evidence="2 3">
    <name type="scientific">Cercophora newfieldiana</name>
    <dbReference type="NCBI Taxonomy" id="92897"/>
    <lineage>
        <taxon>Eukaryota</taxon>
        <taxon>Fungi</taxon>
        <taxon>Dikarya</taxon>
        <taxon>Ascomycota</taxon>
        <taxon>Pezizomycotina</taxon>
        <taxon>Sordariomycetes</taxon>
        <taxon>Sordariomycetidae</taxon>
        <taxon>Sordariales</taxon>
        <taxon>Lasiosphaeriaceae</taxon>
        <taxon>Cercophora</taxon>
    </lineage>
</organism>
<keyword evidence="1" id="KW-0732">Signal</keyword>
<name>A0AA39YGT9_9PEZI</name>
<feature type="signal peptide" evidence="1">
    <location>
        <begin position="1"/>
        <end position="31"/>
    </location>
</feature>
<feature type="chain" id="PRO_5041260201" description="Secreted protein" evidence="1">
    <location>
        <begin position="32"/>
        <end position="93"/>
    </location>
</feature>
<dbReference type="AlphaFoldDB" id="A0AA39YGT9"/>
<gene>
    <name evidence="2" type="ORF">B0T16DRAFT_75421</name>
</gene>
<accession>A0AA39YGT9</accession>